<feature type="region of interest" description="Disordered" evidence="1">
    <location>
        <begin position="1"/>
        <end position="22"/>
    </location>
</feature>
<evidence type="ECO:0000313" key="3">
    <source>
        <dbReference type="EMBL" id="MFD1053193.1"/>
    </source>
</evidence>
<accession>A0ABW3MRK8</accession>
<keyword evidence="2" id="KW-1133">Transmembrane helix</keyword>
<feature type="transmembrane region" description="Helical" evidence="2">
    <location>
        <begin position="31"/>
        <end position="53"/>
    </location>
</feature>
<keyword evidence="2" id="KW-0472">Membrane</keyword>
<comment type="caution">
    <text evidence="3">The sequence shown here is derived from an EMBL/GenBank/DDBJ whole genome shotgun (WGS) entry which is preliminary data.</text>
</comment>
<evidence type="ECO:0000313" key="4">
    <source>
        <dbReference type="Proteomes" id="UP001597046"/>
    </source>
</evidence>
<reference evidence="4" key="1">
    <citation type="journal article" date="2019" name="Int. J. Syst. Evol. Microbiol.">
        <title>The Global Catalogue of Microorganisms (GCM) 10K type strain sequencing project: providing services to taxonomists for standard genome sequencing and annotation.</title>
        <authorList>
            <consortium name="The Broad Institute Genomics Platform"/>
            <consortium name="The Broad Institute Genome Sequencing Center for Infectious Disease"/>
            <person name="Wu L."/>
            <person name="Ma J."/>
        </authorList>
    </citation>
    <scope>NUCLEOTIDE SEQUENCE [LARGE SCALE GENOMIC DNA]</scope>
    <source>
        <strain evidence="4">CCUG 57508</strain>
    </source>
</reference>
<protein>
    <recommendedName>
        <fullName evidence="5">Heavy metal transporter</fullName>
    </recommendedName>
</protein>
<dbReference type="Proteomes" id="UP001597046">
    <property type="component" value="Unassembled WGS sequence"/>
</dbReference>
<gene>
    <name evidence="3" type="ORF">ACFQ2V_02655</name>
</gene>
<sequence length="296" mass="31904">MPTTRTGPTLAESRGRGLSRGRAPARRRRRWVTLLVVLALVGGAGWFGARFLISSVVNPQCTIKASGMTETFDPDQTANAALISALSVKREMPPRAATIALTTAFQESKIRNLRYGDRDSLGLFQQRPSQGWGTEKEILDPVHSTNRFYDALERFKGYETADITKIAQRVQKSGFPEAYRDHEGQGRVLASTLTGHSPAGLTCRLDAVKQAVSPSRVIGDLSQQMGVTSARAGDGTVTVSARNATTAWAVAHWSVARAELYGVTSVSVGQRAWDRDRGDEGWSGGTAGTTVTVKLG</sequence>
<keyword evidence="4" id="KW-1185">Reference proteome</keyword>
<name>A0ABW3MRK8_9MICO</name>
<proteinExistence type="predicted"/>
<organism evidence="3 4">
    <name type="scientific">Terrabacter terrigena</name>
    <dbReference type="NCBI Taxonomy" id="574718"/>
    <lineage>
        <taxon>Bacteria</taxon>
        <taxon>Bacillati</taxon>
        <taxon>Actinomycetota</taxon>
        <taxon>Actinomycetes</taxon>
        <taxon>Micrococcales</taxon>
        <taxon>Intrasporangiaceae</taxon>
        <taxon>Terrabacter</taxon>
    </lineage>
</organism>
<evidence type="ECO:0008006" key="5">
    <source>
        <dbReference type="Google" id="ProtNLM"/>
    </source>
</evidence>
<dbReference type="EMBL" id="JBHTKH010000001">
    <property type="protein sequence ID" value="MFD1053193.1"/>
    <property type="molecule type" value="Genomic_DNA"/>
</dbReference>
<keyword evidence="2" id="KW-0812">Transmembrane</keyword>
<evidence type="ECO:0000256" key="1">
    <source>
        <dbReference type="SAM" id="MobiDB-lite"/>
    </source>
</evidence>
<evidence type="ECO:0000256" key="2">
    <source>
        <dbReference type="SAM" id="Phobius"/>
    </source>
</evidence>